<proteinExistence type="predicted"/>
<keyword evidence="5" id="KW-1185">Reference proteome</keyword>
<dbReference type="KEGG" id="mthd:A3224_13875"/>
<dbReference type="EMBL" id="JAPHQB010000006">
    <property type="protein sequence ID" value="MCX2801117.1"/>
    <property type="molecule type" value="Genomic_DNA"/>
</dbReference>
<evidence type="ECO:0000313" key="5">
    <source>
        <dbReference type="Proteomes" id="UP000076077"/>
    </source>
</evidence>
<dbReference type="OrthoDB" id="329837at2"/>
<evidence type="ECO:0000256" key="1">
    <source>
        <dbReference type="SAM" id="SignalP"/>
    </source>
</evidence>
<accession>A0A143HP52</accession>
<dbReference type="GeneID" id="76609122"/>
<dbReference type="STRING" id="252514.A3224_13875"/>
<gene>
    <name evidence="3" type="ORF">A3224_13875</name>
    <name evidence="4" type="ORF">OQJ68_04870</name>
</gene>
<evidence type="ECO:0000313" key="4">
    <source>
        <dbReference type="EMBL" id="MCX2801117.1"/>
    </source>
</evidence>
<dbReference type="Proteomes" id="UP001209730">
    <property type="component" value="Unassembled WGS sequence"/>
</dbReference>
<dbReference type="RefSeq" id="WP_067155836.1">
    <property type="nucleotide sequence ID" value="NZ_CP014864.1"/>
</dbReference>
<dbReference type="Proteomes" id="UP000076077">
    <property type="component" value="Chromosome"/>
</dbReference>
<feature type="domain" description="DUF4136" evidence="2">
    <location>
        <begin position="31"/>
        <end position="182"/>
    </location>
</feature>
<organism evidence="3 5">
    <name type="scientific">Microbulbifer thermotolerans</name>
    <dbReference type="NCBI Taxonomy" id="252514"/>
    <lineage>
        <taxon>Bacteria</taxon>
        <taxon>Pseudomonadati</taxon>
        <taxon>Pseudomonadota</taxon>
        <taxon>Gammaproteobacteria</taxon>
        <taxon>Cellvibrionales</taxon>
        <taxon>Microbulbiferaceae</taxon>
        <taxon>Microbulbifer</taxon>
    </lineage>
</organism>
<evidence type="ECO:0000259" key="2">
    <source>
        <dbReference type="Pfam" id="PF13590"/>
    </source>
</evidence>
<dbReference type="InterPro" id="IPR025411">
    <property type="entry name" value="DUF4136"/>
</dbReference>
<dbReference type="Gene3D" id="3.30.160.670">
    <property type="match status" value="1"/>
</dbReference>
<reference evidence="5" key="1">
    <citation type="submission" date="2016-03" db="EMBL/GenBank/DDBJ databases">
        <authorList>
            <person name="Lee Y.-S."/>
            <person name="Choi Y.-L."/>
        </authorList>
    </citation>
    <scope>NUCLEOTIDE SEQUENCE [LARGE SCALE GENOMIC DNA]</scope>
    <source>
        <strain evidence="5">DAU221</strain>
    </source>
</reference>
<name>A0A143HP52_MICTH</name>
<protein>
    <submittedName>
        <fullName evidence="4">DUF4136 domain-containing protein</fullName>
    </submittedName>
</protein>
<evidence type="ECO:0000313" key="3">
    <source>
        <dbReference type="EMBL" id="AMX03515.1"/>
    </source>
</evidence>
<reference evidence="3" key="2">
    <citation type="submission" date="2016-03" db="EMBL/GenBank/DDBJ databases">
        <authorList>
            <person name="Ploux O."/>
        </authorList>
    </citation>
    <scope>NUCLEOTIDE SEQUENCE [LARGE SCALE GENOMIC DNA]</scope>
    <source>
        <strain evidence="3">DAU221</strain>
    </source>
</reference>
<feature type="chain" id="PRO_5013476308" evidence="1">
    <location>
        <begin position="29"/>
        <end position="183"/>
    </location>
</feature>
<reference evidence="4" key="3">
    <citation type="submission" date="2022-11" db="EMBL/GenBank/DDBJ databases">
        <title>Chitin-degrading and fungicidal potential of chitinolytic bacterial strains from marine environment of the Pacific Ocean regions.</title>
        <authorList>
            <person name="Pentekhina I."/>
            <person name="Nedashkovskaya O."/>
            <person name="Seitkalieva A."/>
            <person name="Podvolotskaya A."/>
            <person name="Tekutyeva L."/>
            <person name="Balabanova L."/>
        </authorList>
    </citation>
    <scope>NUCLEOTIDE SEQUENCE</scope>
    <source>
        <strain evidence="4">KMM 6838</strain>
    </source>
</reference>
<keyword evidence="1" id="KW-0732">Signal</keyword>
<dbReference type="Pfam" id="PF13590">
    <property type="entry name" value="DUF4136"/>
    <property type="match status" value="1"/>
</dbReference>
<dbReference type="AlphaFoldDB" id="A0A143HP52"/>
<sequence>MSAILRSTFLLRSGILALVVLLASCASAPPVAVDYDPQADFSNLHSYYLLDPLATGPVSPLEIKRMKRAADDILRQRYMAADNAESADFLVRVQLHSVDKVAVYDDTLAFYGGYRYWGFGWRAPLHVREYRENTLVMDVLSPDNSPLWSGSLRSTAARYDDPVQRQQQLREEMAQLLGRFPPN</sequence>
<dbReference type="EMBL" id="CP014864">
    <property type="protein sequence ID" value="AMX03515.1"/>
    <property type="molecule type" value="Genomic_DNA"/>
</dbReference>
<feature type="signal peptide" evidence="1">
    <location>
        <begin position="1"/>
        <end position="28"/>
    </location>
</feature>
<dbReference type="PROSITE" id="PS51257">
    <property type="entry name" value="PROKAR_LIPOPROTEIN"/>
    <property type="match status" value="1"/>
</dbReference>